<sequence length="410" mass="45439">MKIKKISLFALILTLSFTLGCTKIITLSKKSNQKQANNSSRQTIDPIKQKLDHMTLDEKIGQLVIVGIDDYTNNEHSKTLINTYHVGGFILFGQNIKNSAQLLELINSLKETNSSNNKTPLLLGVDEEGGRVSRMPSEFVKLPSNAAVGHVNNSNFSYKIGEILGQELKGFGLNVDFAPVLDVNSNRKNPVIGDRSFGSNPPLVSNLGIQTMKGIQSQNIISVVKHFPGHGDTLVDSHFGLPIVYNDIKRLNNLELVPFSNAIKHGVDMIMVAHILLPKIDLNNPASFSKTIITDILRKRMNFNGVVITDDMTMGAIIKKYDIGEASIKSLNAGSDIILVCHDFDKEVTVLNAIKNSVTKGTLPEKTINEKVYRILKLKEKYNLKDTKTTSINIQVINNKINNLLDSYMR</sequence>
<dbReference type="PROSITE" id="PS00775">
    <property type="entry name" value="GLYCOSYL_HYDROL_F3"/>
    <property type="match status" value="1"/>
</dbReference>
<evidence type="ECO:0000313" key="8">
    <source>
        <dbReference type="Proteomes" id="UP001623592"/>
    </source>
</evidence>
<keyword evidence="4 7" id="KW-0378">Hydrolase</keyword>
<dbReference type="RefSeq" id="WP_406787628.1">
    <property type="nucleotide sequence ID" value="NZ_JBJIAA010000008.1"/>
</dbReference>
<dbReference type="NCBIfam" id="NF003740">
    <property type="entry name" value="PRK05337.1"/>
    <property type="match status" value="1"/>
</dbReference>
<evidence type="ECO:0000256" key="3">
    <source>
        <dbReference type="ARBA" id="ARBA00012663"/>
    </source>
</evidence>
<dbReference type="InterPro" id="IPR036962">
    <property type="entry name" value="Glyco_hydro_3_N_sf"/>
</dbReference>
<accession>A0ABW8THL9</accession>
<dbReference type="Pfam" id="PF00933">
    <property type="entry name" value="Glyco_hydro_3"/>
    <property type="match status" value="1"/>
</dbReference>
<keyword evidence="8" id="KW-1185">Reference proteome</keyword>
<dbReference type="Gene3D" id="3.20.20.300">
    <property type="entry name" value="Glycoside hydrolase, family 3, N-terminal domain"/>
    <property type="match status" value="1"/>
</dbReference>
<feature type="domain" description="Glycoside hydrolase family 3 N-terminal" evidence="6">
    <location>
        <begin position="55"/>
        <end position="378"/>
    </location>
</feature>
<dbReference type="PROSITE" id="PS51257">
    <property type="entry name" value="PROKAR_LIPOPROTEIN"/>
    <property type="match status" value="1"/>
</dbReference>
<dbReference type="InterPro" id="IPR050226">
    <property type="entry name" value="NagZ_Beta-hexosaminidase"/>
</dbReference>
<evidence type="ECO:0000256" key="4">
    <source>
        <dbReference type="ARBA" id="ARBA00022801"/>
    </source>
</evidence>
<organism evidence="7 8">
    <name type="scientific">Clostridium neuense</name>
    <dbReference type="NCBI Taxonomy" id="1728934"/>
    <lineage>
        <taxon>Bacteria</taxon>
        <taxon>Bacillati</taxon>
        <taxon>Bacillota</taxon>
        <taxon>Clostridia</taxon>
        <taxon>Eubacteriales</taxon>
        <taxon>Clostridiaceae</taxon>
        <taxon>Clostridium</taxon>
    </lineage>
</organism>
<dbReference type="EMBL" id="JBJIAA010000008">
    <property type="protein sequence ID" value="MFL0250970.1"/>
    <property type="molecule type" value="Genomic_DNA"/>
</dbReference>
<comment type="catalytic activity">
    <reaction evidence="1">
        <text>Hydrolysis of terminal non-reducing N-acetyl-D-hexosamine residues in N-acetyl-beta-D-hexosaminides.</text>
        <dbReference type="EC" id="3.2.1.52"/>
    </reaction>
</comment>
<protein>
    <recommendedName>
        <fullName evidence="3">beta-N-acetylhexosaminidase</fullName>
        <ecNumber evidence="3">3.2.1.52</ecNumber>
    </recommendedName>
</protein>
<evidence type="ECO:0000313" key="7">
    <source>
        <dbReference type="EMBL" id="MFL0250970.1"/>
    </source>
</evidence>
<dbReference type="PANTHER" id="PTHR30480:SF13">
    <property type="entry name" value="BETA-HEXOSAMINIDASE"/>
    <property type="match status" value="1"/>
</dbReference>
<comment type="caution">
    <text evidence="7">The sequence shown here is derived from an EMBL/GenBank/DDBJ whole genome shotgun (WGS) entry which is preliminary data.</text>
</comment>
<dbReference type="EC" id="3.2.1.52" evidence="3"/>
<gene>
    <name evidence="7" type="primary">nagZ</name>
    <name evidence="7" type="ORF">ACJDT4_11105</name>
</gene>
<dbReference type="InterPro" id="IPR019800">
    <property type="entry name" value="Glyco_hydro_3_AS"/>
</dbReference>
<evidence type="ECO:0000256" key="1">
    <source>
        <dbReference type="ARBA" id="ARBA00001231"/>
    </source>
</evidence>
<evidence type="ECO:0000256" key="5">
    <source>
        <dbReference type="ARBA" id="ARBA00023295"/>
    </source>
</evidence>
<evidence type="ECO:0000259" key="6">
    <source>
        <dbReference type="Pfam" id="PF00933"/>
    </source>
</evidence>
<comment type="similarity">
    <text evidence="2">Belongs to the glycosyl hydrolase 3 family.</text>
</comment>
<reference evidence="7 8" key="1">
    <citation type="submission" date="2024-11" db="EMBL/GenBank/DDBJ databases">
        <authorList>
            <person name="Heng Y.C."/>
            <person name="Lim A.C.H."/>
            <person name="Lee J.K.Y."/>
            <person name="Kittelmann S."/>
        </authorList>
    </citation>
    <scope>NUCLEOTIDE SEQUENCE [LARGE SCALE GENOMIC DNA]</scope>
    <source>
        <strain evidence="7 8">WILCCON 0114</strain>
    </source>
</reference>
<dbReference type="GO" id="GO:0004563">
    <property type="term" value="F:beta-N-acetylhexosaminidase activity"/>
    <property type="evidence" value="ECO:0007669"/>
    <property type="project" value="UniProtKB-EC"/>
</dbReference>
<dbReference type="InterPro" id="IPR001764">
    <property type="entry name" value="Glyco_hydro_3_N"/>
</dbReference>
<dbReference type="PANTHER" id="PTHR30480">
    <property type="entry name" value="BETA-HEXOSAMINIDASE-RELATED"/>
    <property type="match status" value="1"/>
</dbReference>
<dbReference type="SUPFAM" id="SSF51445">
    <property type="entry name" value="(Trans)glycosidases"/>
    <property type="match status" value="1"/>
</dbReference>
<name>A0ABW8THL9_9CLOT</name>
<evidence type="ECO:0000256" key="2">
    <source>
        <dbReference type="ARBA" id="ARBA00005336"/>
    </source>
</evidence>
<proteinExistence type="inferred from homology"/>
<dbReference type="Proteomes" id="UP001623592">
    <property type="component" value="Unassembled WGS sequence"/>
</dbReference>
<dbReference type="InterPro" id="IPR017853">
    <property type="entry name" value="GH"/>
</dbReference>
<keyword evidence="5 7" id="KW-0326">Glycosidase</keyword>